<dbReference type="SMART" id="SM00235">
    <property type="entry name" value="ZnMc"/>
    <property type="match status" value="1"/>
</dbReference>
<dbReference type="InterPro" id="IPR024079">
    <property type="entry name" value="MetalloPept_cat_dom_sf"/>
</dbReference>
<dbReference type="EC" id="3.4.24.-" evidence="2"/>
<feature type="domain" description="Peptidase M12A" evidence="4">
    <location>
        <begin position="50"/>
        <end position="251"/>
    </location>
</feature>
<protein>
    <recommendedName>
        <fullName evidence="2">Metalloendopeptidase</fullName>
        <ecNumber evidence="2">3.4.24.-</ecNumber>
    </recommendedName>
</protein>
<dbReference type="OrthoDB" id="291007at2759"/>
<dbReference type="Proteomes" id="UP000183832">
    <property type="component" value="Unassembled WGS sequence"/>
</dbReference>
<evidence type="ECO:0000256" key="2">
    <source>
        <dbReference type="RuleBase" id="RU361183"/>
    </source>
</evidence>
<feature type="active site" evidence="1">
    <location>
        <position position="148"/>
    </location>
</feature>
<dbReference type="GO" id="GO:0008270">
    <property type="term" value="F:zinc ion binding"/>
    <property type="evidence" value="ECO:0007669"/>
    <property type="project" value="UniProtKB-UniRule"/>
</dbReference>
<keyword evidence="6" id="KW-1185">Reference proteome</keyword>
<feature type="chain" id="PRO_5012385076" description="Metalloendopeptidase" evidence="3">
    <location>
        <begin position="16"/>
        <end position="251"/>
    </location>
</feature>
<dbReference type="EMBL" id="CVRI01000060">
    <property type="protein sequence ID" value="CRL03927.1"/>
    <property type="molecule type" value="Genomic_DNA"/>
</dbReference>
<organism evidence="5 6">
    <name type="scientific">Clunio marinus</name>
    <dbReference type="NCBI Taxonomy" id="568069"/>
    <lineage>
        <taxon>Eukaryota</taxon>
        <taxon>Metazoa</taxon>
        <taxon>Ecdysozoa</taxon>
        <taxon>Arthropoda</taxon>
        <taxon>Hexapoda</taxon>
        <taxon>Insecta</taxon>
        <taxon>Pterygota</taxon>
        <taxon>Neoptera</taxon>
        <taxon>Endopterygota</taxon>
        <taxon>Diptera</taxon>
        <taxon>Nematocera</taxon>
        <taxon>Chironomoidea</taxon>
        <taxon>Chironomidae</taxon>
        <taxon>Clunio</taxon>
    </lineage>
</organism>
<dbReference type="PROSITE" id="PS51864">
    <property type="entry name" value="ASTACIN"/>
    <property type="match status" value="1"/>
</dbReference>
<dbReference type="PANTHER" id="PTHR10127:SF814">
    <property type="entry name" value="MEPRIN A SUBUNIT BETA"/>
    <property type="match status" value="1"/>
</dbReference>
<feature type="binding site" evidence="1">
    <location>
        <position position="151"/>
    </location>
    <ligand>
        <name>Zn(2+)</name>
        <dbReference type="ChEBI" id="CHEBI:29105"/>
        <note>catalytic</note>
    </ligand>
</feature>
<sequence length="251" mass="28717">MKIVFILGFVAIISALPVEHSNYEDDHAEELEREFQGDMIISEEELNKFNGRIEERLRWTNNEVPYYINMTYFNSDQAEHIHKAAVYLNSLNCLNFVNRTSQKDYITVSGDATGCSSSVGRVGGSQTIKLKPNNIESGCFRLFTIVHEFLHALGFHHMQSSHDRENYVNIKYDNITPGKEGNFNLYGTNYVTHFGVPYDYGSVLHYSAYSFSKNDEATIVPIHDLNGLIMGQRVEMTESDKLRVKKMYGCI</sequence>
<dbReference type="SUPFAM" id="SSF55486">
    <property type="entry name" value="Metalloproteases ('zincins'), catalytic domain"/>
    <property type="match status" value="1"/>
</dbReference>
<comment type="caution">
    <text evidence="1">Lacks conserved residue(s) required for the propagation of feature annotation.</text>
</comment>
<feature type="binding site" evidence="1">
    <location>
        <position position="157"/>
    </location>
    <ligand>
        <name>Zn(2+)</name>
        <dbReference type="ChEBI" id="CHEBI:29105"/>
        <note>catalytic</note>
    </ligand>
</feature>
<dbReference type="STRING" id="568069.A0A1J1IUR3"/>
<dbReference type="InterPro" id="IPR006026">
    <property type="entry name" value="Peptidase_Metallo"/>
</dbReference>
<reference evidence="5 6" key="1">
    <citation type="submission" date="2015-04" db="EMBL/GenBank/DDBJ databases">
        <authorList>
            <person name="Syromyatnikov M.Y."/>
            <person name="Popov V.N."/>
        </authorList>
    </citation>
    <scope>NUCLEOTIDE SEQUENCE [LARGE SCALE GENOMIC DNA]</scope>
</reference>
<dbReference type="Gene3D" id="3.40.390.10">
    <property type="entry name" value="Collagenase (Catalytic Domain)"/>
    <property type="match status" value="1"/>
</dbReference>
<proteinExistence type="predicted"/>
<evidence type="ECO:0000256" key="3">
    <source>
        <dbReference type="SAM" id="SignalP"/>
    </source>
</evidence>
<keyword evidence="3" id="KW-0732">Signal</keyword>
<dbReference type="Pfam" id="PF01400">
    <property type="entry name" value="Astacin"/>
    <property type="match status" value="1"/>
</dbReference>
<keyword evidence="1 2" id="KW-0482">Metalloprotease</keyword>
<dbReference type="CDD" id="cd04280">
    <property type="entry name" value="ZnMc_astacin_like"/>
    <property type="match status" value="1"/>
</dbReference>
<name>A0A1J1IUR3_9DIPT</name>
<evidence type="ECO:0000259" key="4">
    <source>
        <dbReference type="PROSITE" id="PS51864"/>
    </source>
</evidence>
<feature type="signal peptide" evidence="3">
    <location>
        <begin position="1"/>
        <end position="15"/>
    </location>
</feature>
<gene>
    <name evidence="5" type="ORF">CLUMA_CG017048</name>
</gene>
<dbReference type="AlphaFoldDB" id="A0A1J1IUR3"/>
<dbReference type="PANTHER" id="PTHR10127">
    <property type="entry name" value="DISCOIDIN, CUB, EGF, LAMININ , AND ZINC METALLOPROTEASE DOMAIN CONTAINING"/>
    <property type="match status" value="1"/>
</dbReference>
<evidence type="ECO:0000313" key="5">
    <source>
        <dbReference type="EMBL" id="CRL03927.1"/>
    </source>
</evidence>
<keyword evidence="1 2" id="KW-0479">Metal-binding</keyword>
<evidence type="ECO:0000256" key="1">
    <source>
        <dbReference type="PROSITE-ProRule" id="PRU01211"/>
    </source>
</evidence>
<dbReference type="GO" id="GO:0004222">
    <property type="term" value="F:metalloendopeptidase activity"/>
    <property type="evidence" value="ECO:0007669"/>
    <property type="project" value="UniProtKB-UniRule"/>
</dbReference>
<dbReference type="InterPro" id="IPR001506">
    <property type="entry name" value="Peptidase_M12A"/>
</dbReference>
<dbReference type="PRINTS" id="PR00480">
    <property type="entry name" value="ASTACIN"/>
</dbReference>
<dbReference type="GO" id="GO:0006508">
    <property type="term" value="P:proteolysis"/>
    <property type="evidence" value="ECO:0007669"/>
    <property type="project" value="UniProtKB-KW"/>
</dbReference>
<evidence type="ECO:0000313" key="6">
    <source>
        <dbReference type="Proteomes" id="UP000183832"/>
    </source>
</evidence>
<keyword evidence="1 2" id="KW-0645">Protease</keyword>
<dbReference type="InterPro" id="IPR034035">
    <property type="entry name" value="Astacin-like_dom"/>
</dbReference>
<keyword evidence="1 2" id="KW-0862">Zinc</keyword>
<feature type="binding site" evidence="1">
    <location>
        <position position="147"/>
    </location>
    <ligand>
        <name>Zn(2+)</name>
        <dbReference type="ChEBI" id="CHEBI:29105"/>
        <note>catalytic</note>
    </ligand>
</feature>
<keyword evidence="1 2" id="KW-0378">Hydrolase</keyword>
<accession>A0A1J1IUR3</accession>
<comment type="cofactor">
    <cofactor evidence="1 2">
        <name>Zn(2+)</name>
        <dbReference type="ChEBI" id="CHEBI:29105"/>
    </cofactor>
    <text evidence="1 2">Binds 1 zinc ion per subunit.</text>
</comment>